<evidence type="ECO:0000256" key="1">
    <source>
        <dbReference type="SAM" id="Coils"/>
    </source>
</evidence>
<dbReference type="InterPro" id="IPR051532">
    <property type="entry name" value="Ester_Hydrolysis_Enzymes"/>
</dbReference>
<dbReference type="AlphaFoldDB" id="A0A517SA29"/>
<dbReference type="PANTHER" id="PTHR30383:SF5">
    <property type="entry name" value="SGNH HYDROLASE-TYPE ESTERASE DOMAIN-CONTAINING PROTEIN"/>
    <property type="match status" value="1"/>
</dbReference>
<feature type="domain" description="SGNH hydrolase-type esterase" evidence="3">
    <location>
        <begin position="53"/>
        <end position="238"/>
    </location>
</feature>
<sequence precursor="true">MKPVARIAFALLALGLFARPAWSFQAPAVEAAKPELKPLLGKLELQDGDSIVFLGDSITHQVLYTQYVEDYFYTRFPKMRLKFHNAGVGGDRAWDALARFDRDVAAYKPKYVTVLLGMNDGSVKAYDDALFKTYQQDMTELLKRITDIGATPILITPTMFDSRADRARPKNTRAPEDTALYNATLAYYGTWLREVAQENGWGFVDMWGPLNAITTEQRKTNPSFTMIKDAVHPLEDGQLIMAAAIINDIAPSRRVSAISITRGPKGQFRAGKPAGGVLSDLVADPEKVEFTWTADSLPWVVPANAALGVKLSKMGHRLGAESLQIAGLEPGRYTLTIDDVEVGSYTAEALSRRVELQGNEKTPQYQQALEVAMLNAKRNKGPFEGEIDGPERMKRNWWRKFQTYARTKRQSDATPADEALKKKVEELAKQIENLDEQVSKYNAQSKAIEDEIFQKNQPKPRKYVLKKVAGPANAKGSRKNA</sequence>
<organism evidence="4 5">
    <name type="scientific">Caulifigura coniformis</name>
    <dbReference type="NCBI Taxonomy" id="2527983"/>
    <lineage>
        <taxon>Bacteria</taxon>
        <taxon>Pseudomonadati</taxon>
        <taxon>Planctomycetota</taxon>
        <taxon>Planctomycetia</taxon>
        <taxon>Planctomycetales</taxon>
        <taxon>Planctomycetaceae</taxon>
        <taxon>Caulifigura</taxon>
    </lineage>
</organism>
<dbReference type="Gene3D" id="3.40.50.1110">
    <property type="entry name" value="SGNH hydrolase"/>
    <property type="match status" value="1"/>
</dbReference>
<dbReference type="PANTHER" id="PTHR30383">
    <property type="entry name" value="THIOESTERASE 1/PROTEASE 1/LYSOPHOSPHOLIPASE L1"/>
    <property type="match status" value="1"/>
</dbReference>
<feature type="chain" id="PRO_5021946977" evidence="2">
    <location>
        <begin position="24"/>
        <end position="481"/>
    </location>
</feature>
<dbReference type="KEGG" id="ccos:Pan44_10010"/>
<proteinExistence type="predicted"/>
<keyword evidence="5" id="KW-1185">Reference proteome</keyword>
<dbReference type="InterPro" id="IPR036514">
    <property type="entry name" value="SGNH_hydro_sf"/>
</dbReference>
<dbReference type="CDD" id="cd01834">
    <property type="entry name" value="SGNH_hydrolase_like_2"/>
    <property type="match status" value="1"/>
</dbReference>
<evidence type="ECO:0000256" key="2">
    <source>
        <dbReference type="SAM" id="SignalP"/>
    </source>
</evidence>
<name>A0A517SA29_9PLAN</name>
<evidence type="ECO:0000259" key="3">
    <source>
        <dbReference type="Pfam" id="PF13472"/>
    </source>
</evidence>
<evidence type="ECO:0000313" key="5">
    <source>
        <dbReference type="Proteomes" id="UP000315700"/>
    </source>
</evidence>
<dbReference type="InParanoid" id="A0A517SA29"/>
<dbReference type="EMBL" id="CP036271">
    <property type="protein sequence ID" value="QDT52987.1"/>
    <property type="molecule type" value="Genomic_DNA"/>
</dbReference>
<protein>
    <submittedName>
        <fullName evidence="4">GDSL-like Lipase/Acylhydrolase</fullName>
    </submittedName>
</protein>
<dbReference type="RefSeq" id="WP_145027813.1">
    <property type="nucleotide sequence ID" value="NZ_CP036271.1"/>
</dbReference>
<dbReference type="GO" id="GO:0004622">
    <property type="term" value="F:phosphatidylcholine lysophospholipase activity"/>
    <property type="evidence" value="ECO:0007669"/>
    <property type="project" value="TreeGrafter"/>
</dbReference>
<feature type="coiled-coil region" evidence="1">
    <location>
        <begin position="417"/>
        <end position="451"/>
    </location>
</feature>
<dbReference type="SUPFAM" id="SSF52266">
    <property type="entry name" value="SGNH hydrolase"/>
    <property type="match status" value="1"/>
</dbReference>
<gene>
    <name evidence="4" type="ORF">Pan44_10010</name>
</gene>
<feature type="signal peptide" evidence="2">
    <location>
        <begin position="1"/>
        <end position="23"/>
    </location>
</feature>
<dbReference type="Pfam" id="PF13472">
    <property type="entry name" value="Lipase_GDSL_2"/>
    <property type="match status" value="1"/>
</dbReference>
<keyword evidence="2" id="KW-0732">Signal</keyword>
<dbReference type="OrthoDB" id="9794725at2"/>
<reference evidence="4 5" key="1">
    <citation type="submission" date="2019-02" db="EMBL/GenBank/DDBJ databases">
        <title>Deep-cultivation of Planctomycetes and their phenomic and genomic characterization uncovers novel biology.</title>
        <authorList>
            <person name="Wiegand S."/>
            <person name="Jogler M."/>
            <person name="Boedeker C."/>
            <person name="Pinto D."/>
            <person name="Vollmers J."/>
            <person name="Rivas-Marin E."/>
            <person name="Kohn T."/>
            <person name="Peeters S.H."/>
            <person name="Heuer A."/>
            <person name="Rast P."/>
            <person name="Oberbeckmann S."/>
            <person name="Bunk B."/>
            <person name="Jeske O."/>
            <person name="Meyerdierks A."/>
            <person name="Storesund J.E."/>
            <person name="Kallscheuer N."/>
            <person name="Luecker S."/>
            <person name="Lage O.M."/>
            <person name="Pohl T."/>
            <person name="Merkel B.J."/>
            <person name="Hornburger P."/>
            <person name="Mueller R.-W."/>
            <person name="Bruemmer F."/>
            <person name="Labrenz M."/>
            <person name="Spormann A.M."/>
            <person name="Op den Camp H."/>
            <person name="Overmann J."/>
            <person name="Amann R."/>
            <person name="Jetten M.S.M."/>
            <person name="Mascher T."/>
            <person name="Medema M.H."/>
            <person name="Devos D.P."/>
            <person name="Kaster A.-K."/>
            <person name="Ovreas L."/>
            <person name="Rohde M."/>
            <person name="Galperin M.Y."/>
            <person name="Jogler C."/>
        </authorList>
    </citation>
    <scope>NUCLEOTIDE SEQUENCE [LARGE SCALE GENOMIC DNA]</scope>
    <source>
        <strain evidence="4 5">Pan44</strain>
    </source>
</reference>
<dbReference type="InterPro" id="IPR013830">
    <property type="entry name" value="SGNH_hydro"/>
</dbReference>
<evidence type="ECO:0000313" key="4">
    <source>
        <dbReference type="EMBL" id="QDT52987.1"/>
    </source>
</evidence>
<accession>A0A517SA29</accession>
<dbReference type="Proteomes" id="UP000315700">
    <property type="component" value="Chromosome"/>
</dbReference>
<keyword evidence="1" id="KW-0175">Coiled coil</keyword>
<keyword evidence="4" id="KW-0378">Hydrolase</keyword>